<evidence type="ECO:0000256" key="6">
    <source>
        <dbReference type="ARBA" id="ARBA00023134"/>
    </source>
</evidence>
<keyword evidence="9" id="KW-1185">Reference proteome</keyword>
<evidence type="ECO:0000256" key="3">
    <source>
        <dbReference type="ARBA" id="ARBA00022801"/>
    </source>
</evidence>
<dbReference type="Pfam" id="PF01926">
    <property type="entry name" value="MMR_HSR1"/>
    <property type="match status" value="1"/>
</dbReference>
<protein>
    <recommendedName>
        <fullName evidence="7">CP-type G domain-containing protein</fullName>
    </recommendedName>
</protein>
<dbReference type="InterPro" id="IPR006073">
    <property type="entry name" value="GTP-bd"/>
</dbReference>
<evidence type="ECO:0000259" key="7">
    <source>
        <dbReference type="PROSITE" id="PS51721"/>
    </source>
</evidence>
<dbReference type="SUPFAM" id="SSF52540">
    <property type="entry name" value="P-loop containing nucleoside triphosphate hydrolases"/>
    <property type="match status" value="1"/>
</dbReference>
<dbReference type="Proteomes" id="UP000007305">
    <property type="component" value="Chromosome 9"/>
</dbReference>
<evidence type="ECO:0007829" key="10">
    <source>
        <dbReference type="PeptideAtlas" id="A0A804UJW2"/>
    </source>
</evidence>
<evidence type="ECO:0000256" key="2">
    <source>
        <dbReference type="ARBA" id="ARBA00022741"/>
    </source>
</evidence>
<dbReference type="GO" id="GO:0005739">
    <property type="term" value="C:mitochondrion"/>
    <property type="evidence" value="ECO:0000318"/>
    <property type="project" value="GO_Central"/>
</dbReference>
<name>A0A804UJW2_MAIZE</name>
<keyword evidence="10" id="KW-1267">Proteomics identification</keyword>
<dbReference type="GO" id="GO:0003924">
    <property type="term" value="F:GTPase activity"/>
    <property type="evidence" value="ECO:0000318"/>
    <property type="project" value="GO_Central"/>
</dbReference>
<dbReference type="Gene3D" id="3.40.50.300">
    <property type="entry name" value="P-loop containing nucleotide triphosphate hydrolases"/>
    <property type="match status" value="1"/>
</dbReference>
<sequence length="431" mass="47079">MGRKPACYPGPDYVLHLAHLGPSPPSVEAPLRPCHTGDLATLRPRLLAVSTTMTTPAAEAVSRRLGAAVRGLSGAWYGRHMASAERAIRARLPLVDLVLEVRDARAPASSSFEPLLRRRGPLEPDRRAVVLLNKADLADPSETEGWVAYIKKQRRCSCVAVNSHSRESIKEVLKVVQARMREIKHGDSNCTGTALLVGIPNVGKSAIVNAIHQIGRIAAAEKGKLKHAIVSSHPGETRDIRGYKIASHPNIYVLDTPGVLSPRFADDGSGPRLALTGAIKDSLLEDYDTAQLLLAIVNSGKEYRKWEKLNKAGDSFSCGNTITPRGHNSKEQYASDHTQDSVVKAVRQVLFETISSFNGDLGQVDELRRLIGHQLVNLQQVFKVLTEPSENICKPIATKLVNLYRTGRLGRYTLEHVPDVRQEVVAELPTA</sequence>
<dbReference type="InParanoid" id="A0A804UJW2"/>
<evidence type="ECO:0000256" key="4">
    <source>
        <dbReference type="ARBA" id="ARBA00022946"/>
    </source>
</evidence>
<keyword evidence="6" id="KW-0342">GTP-binding</keyword>
<dbReference type="PROSITE" id="PS51721">
    <property type="entry name" value="G_CP"/>
    <property type="match status" value="1"/>
</dbReference>
<organism evidence="8 9">
    <name type="scientific">Zea mays</name>
    <name type="common">Maize</name>
    <dbReference type="NCBI Taxonomy" id="4577"/>
    <lineage>
        <taxon>Eukaryota</taxon>
        <taxon>Viridiplantae</taxon>
        <taxon>Streptophyta</taxon>
        <taxon>Embryophyta</taxon>
        <taxon>Tracheophyta</taxon>
        <taxon>Spermatophyta</taxon>
        <taxon>Magnoliopsida</taxon>
        <taxon>Liliopsida</taxon>
        <taxon>Poales</taxon>
        <taxon>Poaceae</taxon>
        <taxon>PACMAD clade</taxon>
        <taxon>Panicoideae</taxon>
        <taxon>Andropogonodae</taxon>
        <taxon>Andropogoneae</taxon>
        <taxon>Tripsacinae</taxon>
        <taxon>Zea</taxon>
    </lineage>
</organism>
<dbReference type="PRINTS" id="PR00326">
    <property type="entry name" value="GTP1OBG"/>
</dbReference>
<dbReference type="FunCoup" id="A0A804UJW2">
    <property type="interactions" value="2370"/>
</dbReference>
<reference evidence="8" key="2">
    <citation type="submission" date="2019-07" db="EMBL/GenBank/DDBJ databases">
        <authorList>
            <person name="Seetharam A."/>
            <person name="Woodhouse M."/>
            <person name="Cannon E."/>
        </authorList>
    </citation>
    <scope>NUCLEOTIDE SEQUENCE [LARGE SCALE GENOMIC DNA]</scope>
    <source>
        <strain evidence="8">cv. B73</strain>
    </source>
</reference>
<reference evidence="9" key="1">
    <citation type="journal article" date="2009" name="Science">
        <title>The B73 maize genome: complexity, diversity, and dynamics.</title>
        <authorList>
            <person name="Schnable P.S."/>
            <person name="Ware D."/>
            <person name="Fulton R.S."/>
            <person name="Stein J.C."/>
            <person name="Wei F."/>
            <person name="Pasternak S."/>
            <person name="Liang C."/>
            <person name="Zhang J."/>
            <person name="Fulton L."/>
            <person name="Graves T.A."/>
            <person name="Minx P."/>
            <person name="Reily A.D."/>
            <person name="Courtney L."/>
            <person name="Kruchowski S.S."/>
            <person name="Tomlinson C."/>
            <person name="Strong C."/>
            <person name="Delehaunty K."/>
            <person name="Fronick C."/>
            <person name="Courtney B."/>
            <person name="Rock S.M."/>
            <person name="Belter E."/>
            <person name="Du F."/>
            <person name="Kim K."/>
            <person name="Abbott R.M."/>
            <person name="Cotton M."/>
            <person name="Levy A."/>
            <person name="Marchetto P."/>
            <person name="Ochoa K."/>
            <person name="Jackson S.M."/>
            <person name="Gillam B."/>
            <person name="Chen W."/>
            <person name="Yan L."/>
            <person name="Higginbotham J."/>
            <person name="Cardenas M."/>
            <person name="Waligorski J."/>
            <person name="Applebaum E."/>
            <person name="Phelps L."/>
            <person name="Falcone J."/>
            <person name="Kanchi K."/>
            <person name="Thane T."/>
            <person name="Scimone A."/>
            <person name="Thane N."/>
            <person name="Henke J."/>
            <person name="Wang T."/>
            <person name="Ruppert J."/>
            <person name="Shah N."/>
            <person name="Rotter K."/>
            <person name="Hodges J."/>
            <person name="Ingenthron E."/>
            <person name="Cordes M."/>
            <person name="Kohlberg S."/>
            <person name="Sgro J."/>
            <person name="Delgado B."/>
            <person name="Mead K."/>
            <person name="Chinwalla A."/>
            <person name="Leonard S."/>
            <person name="Crouse K."/>
            <person name="Collura K."/>
            <person name="Kudrna D."/>
            <person name="Currie J."/>
            <person name="He R."/>
            <person name="Angelova A."/>
            <person name="Rajasekar S."/>
            <person name="Mueller T."/>
            <person name="Lomeli R."/>
            <person name="Scara G."/>
            <person name="Ko A."/>
            <person name="Delaney K."/>
            <person name="Wissotski M."/>
            <person name="Lopez G."/>
            <person name="Campos D."/>
            <person name="Braidotti M."/>
            <person name="Ashley E."/>
            <person name="Golser W."/>
            <person name="Kim H."/>
            <person name="Lee S."/>
            <person name="Lin J."/>
            <person name="Dujmic Z."/>
            <person name="Kim W."/>
            <person name="Talag J."/>
            <person name="Zuccolo A."/>
            <person name="Fan C."/>
            <person name="Sebastian A."/>
            <person name="Kramer M."/>
            <person name="Spiegel L."/>
            <person name="Nascimento L."/>
            <person name="Zutavern T."/>
            <person name="Miller B."/>
            <person name="Ambroise C."/>
            <person name="Muller S."/>
            <person name="Spooner W."/>
            <person name="Narechania A."/>
            <person name="Ren L."/>
            <person name="Wei S."/>
            <person name="Kumari S."/>
            <person name="Faga B."/>
            <person name="Levy M.J."/>
            <person name="McMahan L."/>
            <person name="Van Buren P."/>
            <person name="Vaughn M.W."/>
            <person name="Ying K."/>
            <person name="Yeh C.-T."/>
            <person name="Emrich S.J."/>
            <person name="Jia Y."/>
            <person name="Kalyanaraman A."/>
            <person name="Hsia A.-P."/>
            <person name="Barbazuk W.B."/>
            <person name="Baucom R.S."/>
            <person name="Brutnell T.P."/>
            <person name="Carpita N.C."/>
            <person name="Chaparro C."/>
            <person name="Chia J.-M."/>
            <person name="Deragon J.-M."/>
            <person name="Estill J.C."/>
            <person name="Fu Y."/>
            <person name="Jeddeloh J.A."/>
            <person name="Han Y."/>
            <person name="Lee H."/>
            <person name="Li P."/>
            <person name="Lisch D.R."/>
            <person name="Liu S."/>
            <person name="Liu Z."/>
            <person name="Nagel D.H."/>
            <person name="McCann M.C."/>
            <person name="SanMiguel P."/>
            <person name="Myers A.M."/>
            <person name="Nettleton D."/>
            <person name="Nguyen J."/>
            <person name="Penning B.W."/>
            <person name="Ponnala L."/>
            <person name="Schneider K.L."/>
            <person name="Schwartz D.C."/>
            <person name="Sharma A."/>
            <person name="Soderlund C."/>
            <person name="Springer N.M."/>
            <person name="Sun Q."/>
            <person name="Wang H."/>
            <person name="Waterman M."/>
            <person name="Westerman R."/>
            <person name="Wolfgruber T.K."/>
            <person name="Yang L."/>
            <person name="Yu Y."/>
            <person name="Zhang L."/>
            <person name="Zhou S."/>
            <person name="Zhu Q."/>
            <person name="Bennetzen J.L."/>
            <person name="Dawe R.K."/>
            <person name="Jiang J."/>
            <person name="Jiang N."/>
            <person name="Presting G.G."/>
            <person name="Wessler S.R."/>
            <person name="Aluru S."/>
            <person name="Martienssen R.A."/>
            <person name="Clifton S.W."/>
            <person name="McCombie W.R."/>
            <person name="Wing R.A."/>
            <person name="Wilson R.K."/>
        </authorList>
    </citation>
    <scope>NUCLEOTIDE SEQUENCE [LARGE SCALE GENOMIC DNA]</scope>
    <source>
        <strain evidence="9">cv. B73</strain>
    </source>
</reference>
<dbReference type="PANTHER" id="PTHR45782:SF1">
    <property type="entry name" value="DAR GTPASE 2, MITOCHONDRIAL"/>
    <property type="match status" value="1"/>
</dbReference>
<dbReference type="GO" id="GO:0005525">
    <property type="term" value="F:GTP binding"/>
    <property type="evidence" value="ECO:0007669"/>
    <property type="project" value="UniProtKB-KW"/>
</dbReference>
<comment type="subcellular location">
    <subcellularLocation>
        <location evidence="1">Mitochondrion</location>
    </subcellularLocation>
</comment>
<feature type="domain" description="CP-type G" evidence="7">
    <location>
        <begin position="84"/>
        <end position="262"/>
    </location>
</feature>
<dbReference type="InterPro" id="IPR030378">
    <property type="entry name" value="G_CP_dom"/>
</dbReference>
<evidence type="ECO:0000313" key="8">
    <source>
        <dbReference type="EnsemblPlants" id="Zm00001eb390550_P002"/>
    </source>
</evidence>
<accession>A0A804UJW2</accession>
<keyword evidence="5" id="KW-0496">Mitochondrion</keyword>
<dbReference type="CDD" id="cd01856">
    <property type="entry name" value="YlqF"/>
    <property type="match status" value="1"/>
</dbReference>
<dbReference type="InterPro" id="IPR027417">
    <property type="entry name" value="P-loop_NTPase"/>
</dbReference>
<keyword evidence="2" id="KW-0547">Nucleotide-binding</keyword>
<dbReference type="EnsemblPlants" id="Zm00001eb390550_T002">
    <property type="protein sequence ID" value="Zm00001eb390550_P002"/>
    <property type="gene ID" value="Zm00001eb390550"/>
</dbReference>
<keyword evidence="3" id="KW-0378">Hydrolase</keyword>
<dbReference type="PANTHER" id="PTHR45782">
    <property type="entry name" value="MITOCHONDRIAL RIBOSOME-ASSOCIATED GTPASE 1"/>
    <property type="match status" value="1"/>
</dbReference>
<evidence type="ECO:0000256" key="1">
    <source>
        <dbReference type="ARBA" id="ARBA00004173"/>
    </source>
</evidence>
<dbReference type="AlphaFoldDB" id="A0A804UJW2"/>
<proteinExistence type="evidence at protein level"/>
<reference evidence="8" key="3">
    <citation type="submission" date="2021-05" db="UniProtKB">
        <authorList>
            <consortium name="EnsemblPlants"/>
        </authorList>
    </citation>
    <scope>IDENTIFICATION</scope>
    <source>
        <strain evidence="8">cv. B73</strain>
    </source>
</reference>
<dbReference type="Gramene" id="Zm00001eb390550_T002">
    <property type="protein sequence ID" value="Zm00001eb390550_P002"/>
    <property type="gene ID" value="Zm00001eb390550"/>
</dbReference>
<dbReference type="FunFam" id="3.40.50.300:FF:001008">
    <property type="entry name" value="Mitochondrial GTPase 1"/>
    <property type="match status" value="1"/>
</dbReference>
<evidence type="ECO:0000313" key="9">
    <source>
        <dbReference type="Proteomes" id="UP000007305"/>
    </source>
</evidence>
<evidence type="ECO:0000256" key="5">
    <source>
        <dbReference type="ARBA" id="ARBA00023128"/>
    </source>
</evidence>
<keyword evidence="4" id="KW-0809">Transit peptide</keyword>